<proteinExistence type="predicted"/>
<keyword evidence="2" id="KW-1185">Reference proteome</keyword>
<sequence length="53" mass="5913">PPFLLHHRIHQLQAFSNAKSNVSVEILGHDQLLQILKRPALVLGNAASPQHEK</sequence>
<protein>
    <submittedName>
        <fullName evidence="1">Uncharacterized protein</fullName>
    </submittedName>
</protein>
<gene>
    <name evidence="1" type="ORF">BDN71DRAFT_1456761</name>
</gene>
<feature type="non-terminal residue" evidence="1">
    <location>
        <position position="1"/>
    </location>
</feature>
<evidence type="ECO:0000313" key="2">
    <source>
        <dbReference type="Proteomes" id="UP000807025"/>
    </source>
</evidence>
<dbReference type="EMBL" id="MU154691">
    <property type="protein sequence ID" value="KAF9488914.1"/>
    <property type="molecule type" value="Genomic_DNA"/>
</dbReference>
<comment type="caution">
    <text evidence="1">The sequence shown here is derived from an EMBL/GenBank/DDBJ whole genome shotgun (WGS) entry which is preliminary data.</text>
</comment>
<dbReference type="AlphaFoldDB" id="A0A9P5ZJI3"/>
<reference evidence="1" key="1">
    <citation type="submission" date="2020-11" db="EMBL/GenBank/DDBJ databases">
        <authorList>
            <consortium name="DOE Joint Genome Institute"/>
            <person name="Ahrendt S."/>
            <person name="Riley R."/>
            <person name="Andreopoulos W."/>
            <person name="Labutti K."/>
            <person name="Pangilinan J."/>
            <person name="Ruiz-Duenas F.J."/>
            <person name="Barrasa J.M."/>
            <person name="Sanchez-Garcia M."/>
            <person name="Camarero S."/>
            <person name="Miyauchi S."/>
            <person name="Serrano A."/>
            <person name="Linde D."/>
            <person name="Babiker R."/>
            <person name="Drula E."/>
            <person name="Ayuso-Fernandez I."/>
            <person name="Pacheco R."/>
            <person name="Padilla G."/>
            <person name="Ferreira P."/>
            <person name="Barriuso J."/>
            <person name="Kellner H."/>
            <person name="Castanera R."/>
            <person name="Alfaro M."/>
            <person name="Ramirez L."/>
            <person name="Pisabarro A.G."/>
            <person name="Kuo A."/>
            <person name="Tritt A."/>
            <person name="Lipzen A."/>
            <person name="He G."/>
            <person name="Yan M."/>
            <person name="Ng V."/>
            <person name="Cullen D."/>
            <person name="Martin F."/>
            <person name="Rosso M.-N."/>
            <person name="Henrissat B."/>
            <person name="Hibbett D."/>
            <person name="Martinez A.T."/>
            <person name="Grigoriev I.V."/>
        </authorList>
    </citation>
    <scope>NUCLEOTIDE SEQUENCE</scope>
    <source>
        <strain evidence="1">ATCC 90797</strain>
    </source>
</reference>
<accession>A0A9P5ZJI3</accession>
<dbReference type="Proteomes" id="UP000807025">
    <property type="component" value="Unassembled WGS sequence"/>
</dbReference>
<organism evidence="1 2">
    <name type="scientific">Pleurotus eryngii</name>
    <name type="common">Boletus of the steppes</name>
    <dbReference type="NCBI Taxonomy" id="5323"/>
    <lineage>
        <taxon>Eukaryota</taxon>
        <taxon>Fungi</taxon>
        <taxon>Dikarya</taxon>
        <taxon>Basidiomycota</taxon>
        <taxon>Agaricomycotina</taxon>
        <taxon>Agaricomycetes</taxon>
        <taxon>Agaricomycetidae</taxon>
        <taxon>Agaricales</taxon>
        <taxon>Pleurotineae</taxon>
        <taxon>Pleurotaceae</taxon>
        <taxon>Pleurotus</taxon>
    </lineage>
</organism>
<evidence type="ECO:0000313" key="1">
    <source>
        <dbReference type="EMBL" id="KAF9488914.1"/>
    </source>
</evidence>
<name>A0A9P5ZJI3_PLEER</name>